<organism evidence="1 2">
    <name type="scientific">Candidatus Ligilactobacillus excrementigallinarum</name>
    <dbReference type="NCBI Taxonomy" id="2838641"/>
    <lineage>
        <taxon>Bacteria</taxon>
        <taxon>Bacillati</taxon>
        <taxon>Bacillota</taxon>
        <taxon>Bacilli</taxon>
        <taxon>Lactobacillales</taxon>
        <taxon>Lactobacillaceae</taxon>
        <taxon>Ligilactobacillus</taxon>
    </lineage>
</organism>
<dbReference type="PROSITE" id="PS00383">
    <property type="entry name" value="TYR_PHOSPHATASE_1"/>
    <property type="match status" value="1"/>
</dbReference>
<dbReference type="Pfam" id="PF13350">
    <property type="entry name" value="Y_phosphatase3"/>
    <property type="match status" value="1"/>
</dbReference>
<reference evidence="1" key="1">
    <citation type="journal article" date="2021" name="PeerJ">
        <title>Extensive microbial diversity within the chicken gut microbiome revealed by metagenomics and culture.</title>
        <authorList>
            <person name="Gilroy R."/>
            <person name="Ravi A."/>
            <person name="Getino M."/>
            <person name="Pursley I."/>
            <person name="Horton D.L."/>
            <person name="Alikhan N.F."/>
            <person name="Baker D."/>
            <person name="Gharbi K."/>
            <person name="Hall N."/>
            <person name="Watson M."/>
            <person name="Adriaenssens E.M."/>
            <person name="Foster-Nyarko E."/>
            <person name="Jarju S."/>
            <person name="Secka A."/>
            <person name="Antonio M."/>
            <person name="Oren A."/>
            <person name="Chaudhuri R.R."/>
            <person name="La Ragione R."/>
            <person name="Hildebrand F."/>
            <person name="Pallen M.J."/>
        </authorList>
    </citation>
    <scope>NUCLEOTIDE SEQUENCE</scope>
    <source>
        <strain evidence="1">6627</strain>
    </source>
</reference>
<evidence type="ECO:0000313" key="1">
    <source>
        <dbReference type="EMBL" id="HIX01857.1"/>
    </source>
</evidence>
<dbReference type="Gene3D" id="3.90.190.10">
    <property type="entry name" value="Protein tyrosine phosphatase superfamily"/>
    <property type="match status" value="1"/>
</dbReference>
<dbReference type="InterPro" id="IPR026893">
    <property type="entry name" value="Tyr/Ser_Pase_IphP-type"/>
</dbReference>
<reference evidence="1" key="2">
    <citation type="submission" date="2021-04" db="EMBL/GenBank/DDBJ databases">
        <authorList>
            <person name="Gilroy R."/>
        </authorList>
    </citation>
    <scope>NUCLEOTIDE SEQUENCE</scope>
    <source>
        <strain evidence="1">6627</strain>
    </source>
</reference>
<dbReference type="InterPro" id="IPR016130">
    <property type="entry name" value="Tyr_Pase_AS"/>
</dbReference>
<protein>
    <submittedName>
        <fullName evidence="1">Tyrosine-protein phosphatase</fullName>
    </submittedName>
</protein>
<dbReference type="AlphaFoldDB" id="A0A9D2AAL7"/>
<evidence type="ECO:0000313" key="2">
    <source>
        <dbReference type="Proteomes" id="UP000823963"/>
    </source>
</evidence>
<dbReference type="SUPFAM" id="SSF52799">
    <property type="entry name" value="(Phosphotyrosine protein) phosphatases II"/>
    <property type="match status" value="1"/>
</dbReference>
<gene>
    <name evidence="1" type="ORF">H9861_03790</name>
</gene>
<dbReference type="EMBL" id="DXFP01000030">
    <property type="protein sequence ID" value="HIX01857.1"/>
    <property type="molecule type" value="Genomic_DNA"/>
</dbReference>
<sequence>MKQHLLDIQQGFNFRDLGGYQTKDGHQVKMHKVVRSGMLNNLNDHDLQYLIDYGVKVDIDFRSIEEQESMPDKVPAGVRYLSDPVFPKDATKSNEKAALRKKAFLNDPKAGYENMLQSYKDIVLSPSAQHAYRVFFDELLANEKDGEAVLFHCTAGKDRTGMGAVYLLSILGVPDDVIRADYLSSNKHLLLNQQNKQKMYQELGETFLQNIEDLTRVCDEYLDTALDLIKAESGSVVQYLEDKIKVTPAQQAKLKEIYLN</sequence>
<dbReference type="Proteomes" id="UP000823963">
    <property type="component" value="Unassembled WGS sequence"/>
</dbReference>
<proteinExistence type="predicted"/>
<accession>A0A9D2AAL7</accession>
<dbReference type="GO" id="GO:0004721">
    <property type="term" value="F:phosphoprotein phosphatase activity"/>
    <property type="evidence" value="ECO:0007669"/>
    <property type="project" value="InterPro"/>
</dbReference>
<name>A0A9D2AAL7_9LACO</name>
<dbReference type="InterPro" id="IPR029021">
    <property type="entry name" value="Prot-tyrosine_phosphatase-like"/>
</dbReference>
<comment type="caution">
    <text evidence="1">The sequence shown here is derived from an EMBL/GenBank/DDBJ whole genome shotgun (WGS) entry which is preliminary data.</text>
</comment>